<comment type="similarity">
    <text evidence="1">Belongs to the band 7/mec-2 family.</text>
</comment>
<accession>W9GAY8</accession>
<reference evidence="3 4" key="1">
    <citation type="submission" date="2013-08" db="EMBL/GenBank/DDBJ databases">
        <title>Intrasporangium oryzae NRRL B-24470.</title>
        <authorList>
            <person name="Liu H."/>
            <person name="Wang G."/>
        </authorList>
    </citation>
    <scope>NUCLEOTIDE SEQUENCE [LARGE SCALE GENOMIC DNA]</scope>
    <source>
        <strain evidence="3 4">NRRL B-24470</strain>
    </source>
</reference>
<dbReference type="SUPFAM" id="SSF117892">
    <property type="entry name" value="Band 7/SPFH domain"/>
    <property type="match status" value="1"/>
</dbReference>
<dbReference type="AlphaFoldDB" id="W9GAY8"/>
<dbReference type="PANTHER" id="PTHR10264:SF83">
    <property type="entry name" value="BLL5629 PROTEIN"/>
    <property type="match status" value="1"/>
</dbReference>
<dbReference type="eggNOG" id="COG0330">
    <property type="taxonomic scope" value="Bacteria"/>
</dbReference>
<gene>
    <name evidence="3" type="ORF">N865_18595</name>
</gene>
<dbReference type="STRING" id="1386089.N865_18595"/>
<protein>
    <recommendedName>
        <fullName evidence="2">Band 7 domain-containing protein</fullName>
    </recommendedName>
</protein>
<evidence type="ECO:0000256" key="1">
    <source>
        <dbReference type="ARBA" id="ARBA00008164"/>
    </source>
</evidence>
<dbReference type="CDD" id="cd13438">
    <property type="entry name" value="SPFH_eoslipins_u2"/>
    <property type="match status" value="1"/>
</dbReference>
<comment type="caution">
    <text evidence="3">The sequence shown here is derived from an EMBL/GenBank/DDBJ whole genome shotgun (WGS) entry which is preliminary data.</text>
</comment>
<dbReference type="Proteomes" id="UP000019489">
    <property type="component" value="Unassembled WGS sequence"/>
</dbReference>
<dbReference type="InterPro" id="IPR001107">
    <property type="entry name" value="Band_7"/>
</dbReference>
<dbReference type="InterPro" id="IPR001972">
    <property type="entry name" value="Stomatin_HflK_fam"/>
</dbReference>
<dbReference type="GO" id="GO:0005886">
    <property type="term" value="C:plasma membrane"/>
    <property type="evidence" value="ECO:0007669"/>
    <property type="project" value="InterPro"/>
</dbReference>
<evidence type="ECO:0000313" key="4">
    <source>
        <dbReference type="Proteomes" id="UP000019489"/>
    </source>
</evidence>
<dbReference type="EMBL" id="AWSA01000003">
    <property type="protein sequence ID" value="EWT03240.1"/>
    <property type="molecule type" value="Genomic_DNA"/>
</dbReference>
<evidence type="ECO:0000259" key="2">
    <source>
        <dbReference type="SMART" id="SM00244"/>
    </source>
</evidence>
<dbReference type="InterPro" id="IPR036013">
    <property type="entry name" value="Band_7/SPFH_dom_sf"/>
</dbReference>
<evidence type="ECO:0000313" key="3">
    <source>
        <dbReference type="EMBL" id="EWT03240.1"/>
    </source>
</evidence>
<proteinExistence type="inferred from homology"/>
<dbReference type="OrthoDB" id="3285280at2"/>
<organism evidence="3 4">
    <name type="scientific">Intrasporangium oryzae NRRL B-24470</name>
    <dbReference type="NCBI Taxonomy" id="1386089"/>
    <lineage>
        <taxon>Bacteria</taxon>
        <taxon>Bacillati</taxon>
        <taxon>Actinomycetota</taxon>
        <taxon>Actinomycetes</taxon>
        <taxon>Micrococcales</taxon>
        <taxon>Intrasporangiaceae</taxon>
        <taxon>Intrasporangium</taxon>
    </lineage>
</organism>
<dbReference type="Pfam" id="PF01145">
    <property type="entry name" value="Band_7"/>
    <property type="match status" value="1"/>
</dbReference>
<dbReference type="PATRIC" id="fig|1386089.3.peg.341"/>
<dbReference type="InterPro" id="IPR043202">
    <property type="entry name" value="Band-7_stomatin-like"/>
</dbReference>
<name>W9GAY8_9MICO</name>
<feature type="domain" description="Band 7" evidence="2">
    <location>
        <begin position="3"/>
        <end position="160"/>
    </location>
</feature>
<dbReference type="SMART" id="SM00244">
    <property type="entry name" value="PHB"/>
    <property type="match status" value="1"/>
</dbReference>
<sequence length="233" mass="24584">MSVLTVTVGPRECALRYRRGLLEQVLTPGRHRRGWRTKIVRVDLREHLLTLSPQEVLTADGISTKVTAAVRWSVAEPVAFVEVSDDPVARVYLAGQVALREALARITADELVTRGTALPREEITAATAAVASSVGIAVAEVVVKDVILPPEVRGAAAELVQARQRGAAQLELARAETAALRSLANGARLLDAHPALARLRLVQSAPAGTQLVLHLGDVDASAKGVAGAADVTD</sequence>
<keyword evidence="4" id="KW-1185">Reference proteome</keyword>
<dbReference type="PRINTS" id="PR00721">
    <property type="entry name" value="STOMATIN"/>
</dbReference>
<dbReference type="PANTHER" id="PTHR10264">
    <property type="entry name" value="BAND 7 PROTEIN-RELATED"/>
    <property type="match status" value="1"/>
</dbReference>
<dbReference type="Gene3D" id="3.30.479.30">
    <property type="entry name" value="Band 7 domain"/>
    <property type="match status" value="1"/>
</dbReference>